<organism evidence="1">
    <name type="scientific">viral metagenome</name>
    <dbReference type="NCBI Taxonomy" id="1070528"/>
    <lineage>
        <taxon>unclassified sequences</taxon>
        <taxon>metagenomes</taxon>
        <taxon>organismal metagenomes</taxon>
    </lineage>
</organism>
<name>A0A6C0KZP7_9ZZZZ</name>
<dbReference type="EMBL" id="MN740994">
    <property type="protein sequence ID" value="QHU22004.1"/>
    <property type="molecule type" value="Genomic_DNA"/>
</dbReference>
<protein>
    <submittedName>
        <fullName evidence="1">Uncharacterized protein</fullName>
    </submittedName>
</protein>
<evidence type="ECO:0000313" key="1">
    <source>
        <dbReference type="EMBL" id="QHU22004.1"/>
    </source>
</evidence>
<accession>A0A6C0KZP7</accession>
<sequence>MVTVFNLFLERANTDPRPFTYMGVGTNPYARTVEELTDECDQLVPLFLREQHRKAQRIIHFDPAFNSNIDFIKEYFTRKFALIYSEPTLDRPYHSWTSSRLEVLLSTEPLYYKNSWYPEQADHEWFLTKLTTAIIDTGGHLVLQDFTGRNPLDIFNTLYKASLQPQIFKRRILFDITYGESSCQTDLTVHKPIYNRHGDFINFTLFSSDEIHENIGFDQRLDALIKEYFLTKFRATLNHHHVNYRRRVNGDDCLTTSEFYDKMATPSLIMEVLQEELKEYISIFKNLGLVDKQKETQFRNLMDNYTTINMYNWNTQVNNLF</sequence>
<reference evidence="1" key="1">
    <citation type="journal article" date="2020" name="Nature">
        <title>Giant virus diversity and host interactions through global metagenomics.</title>
        <authorList>
            <person name="Schulz F."/>
            <person name="Roux S."/>
            <person name="Paez-Espino D."/>
            <person name="Jungbluth S."/>
            <person name="Walsh D.A."/>
            <person name="Denef V.J."/>
            <person name="McMahon K.D."/>
            <person name="Konstantinidis K.T."/>
            <person name="Eloe-Fadrosh E.A."/>
            <person name="Kyrpides N.C."/>
            <person name="Woyke T."/>
        </authorList>
    </citation>
    <scope>NUCLEOTIDE SEQUENCE</scope>
    <source>
        <strain evidence="1">GVMAG-S-3300013286-35</strain>
    </source>
</reference>
<proteinExistence type="predicted"/>
<dbReference type="AlphaFoldDB" id="A0A6C0KZP7"/>